<keyword evidence="2 10" id="KW-0732">Signal</keyword>
<keyword evidence="5" id="KW-0573">Peptidoglycan synthesis</keyword>
<keyword evidence="4" id="KW-0133">Cell shape</keyword>
<dbReference type="GO" id="GO:0071555">
    <property type="term" value="P:cell wall organization"/>
    <property type="evidence" value="ECO:0007669"/>
    <property type="project" value="UniProtKB-KW"/>
</dbReference>
<dbReference type="AlphaFoldDB" id="A0A1Y0IB81"/>
<evidence type="ECO:0000256" key="8">
    <source>
        <dbReference type="PIRSR" id="PIRSR618044-2"/>
    </source>
</evidence>
<proteinExistence type="inferred from homology"/>
<dbReference type="PRINTS" id="PR00725">
    <property type="entry name" value="DADACBPTASE1"/>
</dbReference>
<dbReference type="InterPro" id="IPR001967">
    <property type="entry name" value="Peptidase_S11_N"/>
</dbReference>
<keyword evidence="13" id="KW-1185">Reference proteome</keyword>
<dbReference type="RefSeq" id="WP_087461639.1">
    <property type="nucleotide sequence ID" value="NZ_CP021425.1"/>
</dbReference>
<dbReference type="PANTHER" id="PTHR21581">
    <property type="entry name" value="D-ALANYL-D-ALANINE CARBOXYPEPTIDASE"/>
    <property type="match status" value="1"/>
</dbReference>
<dbReference type="GO" id="GO:0008360">
    <property type="term" value="P:regulation of cell shape"/>
    <property type="evidence" value="ECO:0007669"/>
    <property type="project" value="UniProtKB-KW"/>
</dbReference>
<dbReference type="Proteomes" id="UP000196027">
    <property type="component" value="Chromosome"/>
</dbReference>
<keyword evidence="3" id="KW-0378">Hydrolase</keyword>
<dbReference type="InterPro" id="IPR012338">
    <property type="entry name" value="Beta-lactam/transpept-like"/>
</dbReference>
<evidence type="ECO:0000256" key="2">
    <source>
        <dbReference type="ARBA" id="ARBA00022729"/>
    </source>
</evidence>
<evidence type="ECO:0000256" key="4">
    <source>
        <dbReference type="ARBA" id="ARBA00022960"/>
    </source>
</evidence>
<accession>A0A1Y0IB81</accession>
<dbReference type="PANTHER" id="PTHR21581:SF26">
    <property type="entry name" value="D-ALANYL-D-ALANINE ENDOPEPTIDASE"/>
    <property type="match status" value="1"/>
</dbReference>
<dbReference type="InterPro" id="IPR018044">
    <property type="entry name" value="Peptidase_S11"/>
</dbReference>
<feature type="active site" description="Acyl-ester intermediate" evidence="7">
    <location>
        <position position="73"/>
    </location>
</feature>
<feature type="active site" evidence="7">
    <location>
        <position position="130"/>
    </location>
</feature>
<evidence type="ECO:0000313" key="12">
    <source>
        <dbReference type="EMBL" id="ARU56674.1"/>
    </source>
</evidence>
<gene>
    <name evidence="12" type="ORF">OLMES_2624</name>
</gene>
<dbReference type="KEGG" id="ome:OLMES_2624"/>
<evidence type="ECO:0000256" key="7">
    <source>
        <dbReference type="PIRSR" id="PIRSR618044-1"/>
    </source>
</evidence>
<dbReference type="GO" id="GO:0006508">
    <property type="term" value="P:proteolysis"/>
    <property type="evidence" value="ECO:0007669"/>
    <property type="project" value="InterPro"/>
</dbReference>
<dbReference type="Pfam" id="PF00768">
    <property type="entry name" value="Peptidase_S11"/>
    <property type="match status" value="1"/>
</dbReference>
<evidence type="ECO:0000256" key="10">
    <source>
        <dbReference type="SAM" id="SignalP"/>
    </source>
</evidence>
<evidence type="ECO:0000256" key="9">
    <source>
        <dbReference type="RuleBase" id="RU004016"/>
    </source>
</evidence>
<keyword evidence="12" id="KW-0645">Protease</keyword>
<dbReference type="OrthoDB" id="5688590at2"/>
<evidence type="ECO:0000256" key="6">
    <source>
        <dbReference type="ARBA" id="ARBA00023316"/>
    </source>
</evidence>
<feature type="binding site" evidence="8">
    <location>
        <position position="237"/>
    </location>
    <ligand>
        <name>substrate</name>
    </ligand>
</feature>
<evidence type="ECO:0000256" key="3">
    <source>
        <dbReference type="ARBA" id="ARBA00022801"/>
    </source>
</evidence>
<sequence length="314" mass="34535">MKKLLKSPKSLIPGLLMLTLMMSGFSQADKLKTSASPEAENIHLASVKASVYDIKNESLIYAKNADLVVPIASITKLMTAMVVLDAKLDMSEKLTITRADRDALKNTYSRIRFGSKLSRHDLMLIALMSSENRAASALGRNYPGGIKAFVAAMNKKAKSLGMSNTHFVDSTGLSQENVSTARDLVKMVTAASNYEKIQQFSTTPEFVARFSSPRYALNYRNTNLLVRKGSWDINVSKTGYINEAGRCLVMLSEVGDRKLAMVFLDSFGKRTPVGDANRVKKWIDTGDSGRIAGAALRYERQEMKKLIASNGKNS</sequence>
<keyword evidence="6" id="KW-0961">Cell wall biogenesis/degradation</keyword>
<feature type="active site" description="Proton acceptor" evidence="7">
    <location>
        <position position="76"/>
    </location>
</feature>
<feature type="chain" id="PRO_5012688500" evidence="10">
    <location>
        <begin position="29"/>
        <end position="314"/>
    </location>
</feature>
<comment type="similarity">
    <text evidence="1 9">Belongs to the peptidase S11 family.</text>
</comment>
<feature type="signal peptide" evidence="10">
    <location>
        <begin position="1"/>
        <end position="28"/>
    </location>
</feature>
<name>A0A1Y0IB81_9GAMM</name>
<dbReference type="EMBL" id="CP021425">
    <property type="protein sequence ID" value="ARU56674.1"/>
    <property type="molecule type" value="Genomic_DNA"/>
</dbReference>
<dbReference type="Gene3D" id="3.40.710.10">
    <property type="entry name" value="DD-peptidase/beta-lactamase superfamily"/>
    <property type="match status" value="1"/>
</dbReference>
<protein>
    <submittedName>
        <fullName evidence="12">D-alanyl-D-alanine carboxypeptidase</fullName>
    </submittedName>
</protein>
<dbReference type="NCBIfam" id="NF008668">
    <property type="entry name" value="PRK11669.1"/>
    <property type="match status" value="1"/>
</dbReference>
<organism evidence="12 13">
    <name type="scientific">Oleiphilus messinensis</name>
    <dbReference type="NCBI Taxonomy" id="141451"/>
    <lineage>
        <taxon>Bacteria</taxon>
        <taxon>Pseudomonadati</taxon>
        <taxon>Pseudomonadota</taxon>
        <taxon>Gammaproteobacteria</taxon>
        <taxon>Oceanospirillales</taxon>
        <taxon>Oleiphilaceae</taxon>
        <taxon>Oleiphilus</taxon>
    </lineage>
</organism>
<evidence type="ECO:0000256" key="1">
    <source>
        <dbReference type="ARBA" id="ARBA00007164"/>
    </source>
</evidence>
<reference evidence="12 13" key="1">
    <citation type="submission" date="2017-05" db="EMBL/GenBank/DDBJ databases">
        <title>Genomic insights into alkan degradation activity of Oleiphilus messinensis.</title>
        <authorList>
            <person name="Kozyavkin S.A."/>
            <person name="Slesarev A.I."/>
            <person name="Golyshin P.N."/>
            <person name="Korzhenkov A."/>
            <person name="Golyshina O.N."/>
            <person name="Toshchakov S.V."/>
        </authorList>
    </citation>
    <scope>NUCLEOTIDE SEQUENCE [LARGE SCALE GENOMIC DNA]</scope>
    <source>
        <strain evidence="12 13">ME102</strain>
    </source>
</reference>
<keyword evidence="12" id="KW-0121">Carboxypeptidase</keyword>
<evidence type="ECO:0000313" key="13">
    <source>
        <dbReference type="Proteomes" id="UP000196027"/>
    </source>
</evidence>
<dbReference type="SUPFAM" id="SSF56601">
    <property type="entry name" value="beta-lactamase/transpeptidase-like"/>
    <property type="match status" value="1"/>
</dbReference>
<dbReference type="GO" id="GO:0009002">
    <property type="term" value="F:serine-type D-Ala-D-Ala carboxypeptidase activity"/>
    <property type="evidence" value="ECO:0007669"/>
    <property type="project" value="InterPro"/>
</dbReference>
<evidence type="ECO:0000256" key="5">
    <source>
        <dbReference type="ARBA" id="ARBA00022984"/>
    </source>
</evidence>
<feature type="domain" description="Peptidase S11 D-alanyl-D-alanine carboxypeptidase A N-terminal" evidence="11">
    <location>
        <begin position="43"/>
        <end position="266"/>
    </location>
</feature>
<dbReference type="GO" id="GO:0009252">
    <property type="term" value="P:peptidoglycan biosynthetic process"/>
    <property type="evidence" value="ECO:0007669"/>
    <property type="project" value="UniProtKB-KW"/>
</dbReference>
<evidence type="ECO:0000259" key="11">
    <source>
        <dbReference type="Pfam" id="PF00768"/>
    </source>
</evidence>